<keyword evidence="7" id="KW-1185">Reference proteome</keyword>
<sequence length="178" mass="20506">MARSPIDTEVLNCRNKSVCLHLYNFYCFPSIRSSIFQVLSNNEYPVGYHHFERPPFNVLFRDKGDGKEFVASGLHAKADHAVTEIDRMTEVYSFIETTLGTSNVVLMGDFNADCSYVGSGDWSSIRLWTDSRFNWLIDNYADTTVSNITNCAYDRSVYTQSYRLRNHLKSERATIIKR</sequence>
<dbReference type="EMBL" id="JAIZAY010000011">
    <property type="protein sequence ID" value="KAJ8034036.1"/>
    <property type="molecule type" value="Genomic_DNA"/>
</dbReference>
<evidence type="ECO:0000256" key="3">
    <source>
        <dbReference type="ARBA" id="ARBA00022801"/>
    </source>
</evidence>
<keyword evidence="4" id="KW-1015">Disulfide bond</keyword>
<gene>
    <name evidence="6" type="ORF">HOLleu_24451</name>
</gene>
<dbReference type="GO" id="GO:0006308">
    <property type="term" value="P:DNA catabolic process"/>
    <property type="evidence" value="ECO:0007669"/>
    <property type="project" value="InterPro"/>
</dbReference>
<dbReference type="SUPFAM" id="SSF56219">
    <property type="entry name" value="DNase I-like"/>
    <property type="match status" value="1"/>
</dbReference>
<dbReference type="GO" id="GO:0005634">
    <property type="term" value="C:nucleus"/>
    <property type="evidence" value="ECO:0007669"/>
    <property type="project" value="TreeGrafter"/>
</dbReference>
<feature type="domain" description="Endonuclease/exonuclease/phosphatase" evidence="5">
    <location>
        <begin position="64"/>
        <end position="161"/>
    </location>
</feature>
<evidence type="ECO:0000313" key="7">
    <source>
        <dbReference type="Proteomes" id="UP001152320"/>
    </source>
</evidence>
<dbReference type="PANTHER" id="PTHR11371">
    <property type="entry name" value="DEOXYRIBONUCLEASE"/>
    <property type="match status" value="1"/>
</dbReference>
<reference evidence="6" key="1">
    <citation type="submission" date="2021-10" db="EMBL/GenBank/DDBJ databases">
        <title>Tropical sea cucumber genome reveals ecological adaptation and Cuvierian tubules defense mechanism.</title>
        <authorList>
            <person name="Chen T."/>
        </authorList>
    </citation>
    <scope>NUCLEOTIDE SEQUENCE</scope>
    <source>
        <strain evidence="6">Nanhai2018</strain>
        <tissue evidence="6">Muscle</tissue>
    </source>
</reference>
<dbReference type="InterPro" id="IPR016202">
    <property type="entry name" value="DNase_I"/>
</dbReference>
<evidence type="ECO:0000256" key="1">
    <source>
        <dbReference type="ARBA" id="ARBA00007359"/>
    </source>
</evidence>
<dbReference type="Gene3D" id="3.60.10.10">
    <property type="entry name" value="Endonuclease/exonuclease/phosphatase"/>
    <property type="match status" value="1"/>
</dbReference>
<accession>A0A9Q1H6B5</accession>
<dbReference type="PRINTS" id="PR00130">
    <property type="entry name" value="DNASEI"/>
</dbReference>
<comment type="similarity">
    <text evidence="1">Belongs to the DNase I family.</text>
</comment>
<protein>
    <submittedName>
        <fullName evidence="6">Deoxyribonuclease-1-like 2</fullName>
    </submittedName>
</protein>
<dbReference type="GO" id="GO:0004530">
    <property type="term" value="F:deoxyribonuclease I activity"/>
    <property type="evidence" value="ECO:0007669"/>
    <property type="project" value="TreeGrafter"/>
</dbReference>
<dbReference type="InterPro" id="IPR033125">
    <property type="entry name" value="DNASE_I_2"/>
</dbReference>
<evidence type="ECO:0000256" key="2">
    <source>
        <dbReference type="ARBA" id="ARBA00022722"/>
    </source>
</evidence>
<dbReference type="PANTHER" id="PTHR11371:SF31">
    <property type="entry name" value="EXTRACELLULAR NUCLEASE"/>
    <property type="match status" value="1"/>
</dbReference>
<dbReference type="Proteomes" id="UP001152320">
    <property type="component" value="Chromosome 11"/>
</dbReference>
<comment type="caution">
    <text evidence="6">The sequence shown here is derived from an EMBL/GenBank/DDBJ whole genome shotgun (WGS) entry which is preliminary data.</text>
</comment>
<name>A0A9Q1H6B5_HOLLE</name>
<dbReference type="InterPro" id="IPR036691">
    <property type="entry name" value="Endo/exonu/phosph_ase_sf"/>
</dbReference>
<dbReference type="InterPro" id="IPR005135">
    <property type="entry name" value="Endo/exonuclease/phosphatase"/>
</dbReference>
<proteinExistence type="inferred from homology"/>
<keyword evidence="2" id="KW-0540">Nuclease</keyword>
<dbReference type="OrthoDB" id="10061407at2759"/>
<dbReference type="PROSITE" id="PS00918">
    <property type="entry name" value="DNASE_I_2"/>
    <property type="match status" value="1"/>
</dbReference>
<dbReference type="SMART" id="SM00476">
    <property type="entry name" value="DNaseIc"/>
    <property type="match status" value="1"/>
</dbReference>
<evidence type="ECO:0000256" key="4">
    <source>
        <dbReference type="ARBA" id="ARBA00023157"/>
    </source>
</evidence>
<dbReference type="Pfam" id="PF03372">
    <property type="entry name" value="Exo_endo_phos"/>
    <property type="match status" value="1"/>
</dbReference>
<dbReference type="GO" id="GO:0003677">
    <property type="term" value="F:DNA binding"/>
    <property type="evidence" value="ECO:0007669"/>
    <property type="project" value="TreeGrafter"/>
</dbReference>
<dbReference type="AlphaFoldDB" id="A0A9Q1H6B5"/>
<evidence type="ECO:0000313" key="6">
    <source>
        <dbReference type="EMBL" id="KAJ8034036.1"/>
    </source>
</evidence>
<keyword evidence="3" id="KW-0378">Hydrolase</keyword>
<organism evidence="6 7">
    <name type="scientific">Holothuria leucospilota</name>
    <name type="common">Black long sea cucumber</name>
    <name type="synonym">Mertensiothuria leucospilota</name>
    <dbReference type="NCBI Taxonomy" id="206669"/>
    <lineage>
        <taxon>Eukaryota</taxon>
        <taxon>Metazoa</taxon>
        <taxon>Echinodermata</taxon>
        <taxon>Eleutherozoa</taxon>
        <taxon>Echinozoa</taxon>
        <taxon>Holothuroidea</taxon>
        <taxon>Aspidochirotacea</taxon>
        <taxon>Aspidochirotida</taxon>
        <taxon>Holothuriidae</taxon>
        <taxon>Holothuria</taxon>
    </lineage>
</organism>
<evidence type="ECO:0000259" key="5">
    <source>
        <dbReference type="Pfam" id="PF03372"/>
    </source>
</evidence>